<accession>A0A8H3NQE8</accession>
<evidence type="ECO:0008006" key="3">
    <source>
        <dbReference type="Google" id="ProtNLM"/>
    </source>
</evidence>
<reference evidence="1 2" key="1">
    <citation type="submission" date="2020-01" db="EMBL/GenBank/DDBJ databases">
        <title>Draft genome sequence of Aspergillus udagawae IFM 46972.</title>
        <authorList>
            <person name="Takahashi H."/>
            <person name="Yaguchi T."/>
        </authorList>
    </citation>
    <scope>NUCLEOTIDE SEQUENCE [LARGE SCALE GENOMIC DNA]</scope>
    <source>
        <strain evidence="1 2">IFM 46972</strain>
    </source>
</reference>
<dbReference type="Proteomes" id="UP000465221">
    <property type="component" value="Unassembled WGS sequence"/>
</dbReference>
<protein>
    <recommendedName>
        <fullName evidence="3">Alpha/beta hydrolase</fullName>
    </recommendedName>
</protein>
<evidence type="ECO:0000313" key="1">
    <source>
        <dbReference type="EMBL" id="GFF35784.1"/>
    </source>
</evidence>
<comment type="caution">
    <text evidence="1">The sequence shown here is derived from an EMBL/GenBank/DDBJ whole genome shotgun (WGS) entry which is preliminary data.</text>
</comment>
<proteinExistence type="predicted"/>
<gene>
    <name evidence="1" type="ORF">IFM46972_04670</name>
</gene>
<sequence length="148" mass="16529">MIQYEALNLTVDNVQLSLFITYRPGAKQITCFLHSFGSCKERLHGILHLPAFAEHTFLAYDAPGCSTSSFSDLSKNYNRLPGISRAGRAGPLRYYSLRPHRPLMVGLTALMLAHIEPARISFINQCQEELRAERLFPESADLHAPGAL</sequence>
<evidence type="ECO:0000313" key="2">
    <source>
        <dbReference type="Proteomes" id="UP000465221"/>
    </source>
</evidence>
<dbReference type="EMBL" id="BLKC01000027">
    <property type="protein sequence ID" value="GFF35784.1"/>
    <property type="molecule type" value="Genomic_DNA"/>
</dbReference>
<organism evidence="1 2">
    <name type="scientific">Aspergillus udagawae</name>
    <dbReference type="NCBI Taxonomy" id="91492"/>
    <lineage>
        <taxon>Eukaryota</taxon>
        <taxon>Fungi</taxon>
        <taxon>Dikarya</taxon>
        <taxon>Ascomycota</taxon>
        <taxon>Pezizomycotina</taxon>
        <taxon>Eurotiomycetes</taxon>
        <taxon>Eurotiomycetidae</taxon>
        <taxon>Eurotiales</taxon>
        <taxon>Aspergillaceae</taxon>
        <taxon>Aspergillus</taxon>
        <taxon>Aspergillus subgen. Fumigati</taxon>
    </lineage>
</organism>
<dbReference type="AlphaFoldDB" id="A0A8H3NQE8"/>
<name>A0A8H3NQE8_9EURO</name>